<gene>
    <name evidence="9" type="ORF">GCM10009654_20340</name>
</gene>
<feature type="transmembrane region" description="Helical" evidence="6">
    <location>
        <begin position="151"/>
        <end position="169"/>
    </location>
</feature>
<evidence type="ECO:0000313" key="9">
    <source>
        <dbReference type="EMBL" id="GAA1163505.1"/>
    </source>
</evidence>
<dbReference type="InterPro" id="IPR036640">
    <property type="entry name" value="ABC1_TM_sf"/>
</dbReference>
<dbReference type="SUPFAM" id="SSF90123">
    <property type="entry name" value="ABC transporter transmembrane region"/>
    <property type="match status" value="1"/>
</dbReference>
<keyword evidence="9" id="KW-0067">ATP-binding</keyword>
<feature type="domain" description="ABC transporter" evidence="7">
    <location>
        <begin position="324"/>
        <end position="582"/>
    </location>
</feature>
<dbReference type="Pfam" id="PF00005">
    <property type="entry name" value="ABC_tran"/>
    <property type="match status" value="1"/>
</dbReference>
<organism evidence="9 10">
    <name type="scientific">Streptomyces hebeiensis</name>
    <dbReference type="NCBI Taxonomy" id="229486"/>
    <lineage>
        <taxon>Bacteria</taxon>
        <taxon>Bacillati</taxon>
        <taxon>Actinomycetota</taxon>
        <taxon>Actinomycetes</taxon>
        <taxon>Kitasatosporales</taxon>
        <taxon>Streptomycetaceae</taxon>
        <taxon>Streptomyces</taxon>
    </lineage>
</organism>
<keyword evidence="10" id="KW-1185">Reference proteome</keyword>
<comment type="subcellular location">
    <subcellularLocation>
        <location evidence="1">Cell membrane</location>
        <topology evidence="1">Multi-pass membrane protein</topology>
    </subcellularLocation>
</comment>
<dbReference type="GO" id="GO:0005524">
    <property type="term" value="F:ATP binding"/>
    <property type="evidence" value="ECO:0007669"/>
    <property type="project" value="UniProtKB-KW"/>
</dbReference>
<dbReference type="Proteomes" id="UP001501371">
    <property type="component" value="Unassembled WGS sequence"/>
</dbReference>
<accession>A0ABN1URB4</accession>
<keyword evidence="4 6" id="KW-0472">Membrane</keyword>
<feature type="compositionally biased region" description="Basic and acidic residues" evidence="5">
    <location>
        <begin position="649"/>
        <end position="665"/>
    </location>
</feature>
<dbReference type="PROSITE" id="PS50893">
    <property type="entry name" value="ABC_TRANSPORTER_2"/>
    <property type="match status" value="1"/>
</dbReference>
<dbReference type="EMBL" id="BAAAKV010000014">
    <property type="protein sequence ID" value="GAA1163505.1"/>
    <property type="molecule type" value="Genomic_DNA"/>
</dbReference>
<proteinExistence type="predicted"/>
<dbReference type="PROSITE" id="PS00211">
    <property type="entry name" value="ABC_TRANSPORTER_1"/>
    <property type="match status" value="1"/>
</dbReference>
<dbReference type="InterPro" id="IPR027417">
    <property type="entry name" value="P-loop_NTPase"/>
</dbReference>
<dbReference type="PROSITE" id="PS50929">
    <property type="entry name" value="ABC_TM1F"/>
    <property type="match status" value="1"/>
</dbReference>
<dbReference type="RefSeq" id="WP_344273359.1">
    <property type="nucleotide sequence ID" value="NZ_BAAAKV010000014.1"/>
</dbReference>
<dbReference type="CDD" id="cd07346">
    <property type="entry name" value="ABC_6TM_exporters"/>
    <property type="match status" value="1"/>
</dbReference>
<keyword evidence="9" id="KW-0547">Nucleotide-binding</keyword>
<dbReference type="InterPro" id="IPR039421">
    <property type="entry name" value="Type_1_exporter"/>
</dbReference>
<dbReference type="SUPFAM" id="SSF52540">
    <property type="entry name" value="P-loop containing nucleoside triphosphate hydrolases"/>
    <property type="match status" value="1"/>
</dbReference>
<evidence type="ECO:0000256" key="5">
    <source>
        <dbReference type="SAM" id="MobiDB-lite"/>
    </source>
</evidence>
<feature type="transmembrane region" description="Helical" evidence="6">
    <location>
        <begin position="253"/>
        <end position="276"/>
    </location>
</feature>
<feature type="domain" description="ABC transmembrane type-1" evidence="8">
    <location>
        <begin position="37"/>
        <end position="306"/>
    </location>
</feature>
<dbReference type="InterPro" id="IPR003439">
    <property type="entry name" value="ABC_transporter-like_ATP-bd"/>
</dbReference>
<dbReference type="InterPro" id="IPR017871">
    <property type="entry name" value="ABC_transporter-like_CS"/>
</dbReference>
<sequence>MQIRDLPYADPGTPDARSGPRFLLWLGRNQLGGQLKAVCWGLLHFAGIAGLSVGAGLAVQAVVDRSGGRLAVAGGFIALCGAAIALGDTMLHRVAITNWITAAARVQQLLARKTAELGAALTRQVAAGEVVAVSTGDVEKIGWFVEALSRFAAAVIAIALICVGLVVYVPELGTLVAIGVPVLAVAVLPLLPRATKRADIQREKAGKATELASDTVAGLRVLRGIGGEELFLGRYRAASQEVREAAVRSARMWSLISAVQVLLPGALLISVIWYGARLALDGGIEVGGLVTVYSAVTLLLFPLRHFEEIAMAYSFSRPSAKRAARVLSLERTAYEDERGGLGRVEAAARAAGDLYDPVTGLLVPAGRLTAIVCGDPDAAGRLAERLGGHAAEPVRSASVLLGGVALDDLPLDAARGAVLVQDKDPVLLSGTLAELLDVPSSGDVAPERALAAAQCGDVLDALVQASVDGSGDPLRSPITERGRSLSGGQRQRLALARSLVTDPEVLVLDEPTSAVDSHTEARVARGVKELRAGRTTVVFTSSPLLLEHADRVAFVHEGTVTAAGPHRELLRAEPAYRAVVTRETEPEERTEGERRAEREHRVRARAERARGGEHTTGVGTLDALDSALDDGLAEGLGAGRTGGFSGERAGTRDDERADGLSDRHHGAPHAGQDGPRAGQDGPRAANSGPGNGPRTGHDDSPAPATPRAQEEIEESA</sequence>
<name>A0ABN1URB4_9ACTN</name>
<reference evidence="9 10" key="1">
    <citation type="journal article" date="2019" name="Int. J. Syst. Evol. Microbiol.">
        <title>The Global Catalogue of Microorganisms (GCM) 10K type strain sequencing project: providing services to taxonomists for standard genome sequencing and annotation.</title>
        <authorList>
            <consortium name="The Broad Institute Genomics Platform"/>
            <consortium name="The Broad Institute Genome Sequencing Center for Infectious Disease"/>
            <person name="Wu L."/>
            <person name="Ma J."/>
        </authorList>
    </citation>
    <scope>NUCLEOTIDE SEQUENCE [LARGE SCALE GENOMIC DNA]</scope>
    <source>
        <strain evidence="9 10">JCM 12696</strain>
    </source>
</reference>
<feature type="transmembrane region" description="Helical" evidence="6">
    <location>
        <begin position="175"/>
        <end position="192"/>
    </location>
</feature>
<comment type="caution">
    <text evidence="9">The sequence shown here is derived from an EMBL/GenBank/DDBJ whole genome shotgun (WGS) entry which is preliminary data.</text>
</comment>
<evidence type="ECO:0000256" key="3">
    <source>
        <dbReference type="ARBA" id="ARBA00022989"/>
    </source>
</evidence>
<dbReference type="InterPro" id="IPR011527">
    <property type="entry name" value="ABC1_TM_dom"/>
</dbReference>
<keyword evidence="2 6" id="KW-0812">Transmembrane</keyword>
<evidence type="ECO:0000259" key="8">
    <source>
        <dbReference type="PROSITE" id="PS50929"/>
    </source>
</evidence>
<evidence type="ECO:0000256" key="6">
    <source>
        <dbReference type="SAM" id="Phobius"/>
    </source>
</evidence>
<dbReference type="PANTHER" id="PTHR43394:SF1">
    <property type="entry name" value="ATP-BINDING CASSETTE SUB-FAMILY B MEMBER 10, MITOCHONDRIAL"/>
    <property type="match status" value="1"/>
</dbReference>
<evidence type="ECO:0000313" key="10">
    <source>
        <dbReference type="Proteomes" id="UP001501371"/>
    </source>
</evidence>
<dbReference type="PANTHER" id="PTHR43394">
    <property type="entry name" value="ATP-DEPENDENT PERMEASE MDL1, MITOCHONDRIAL"/>
    <property type="match status" value="1"/>
</dbReference>
<evidence type="ECO:0000256" key="2">
    <source>
        <dbReference type="ARBA" id="ARBA00022692"/>
    </source>
</evidence>
<dbReference type="Gene3D" id="1.20.1560.10">
    <property type="entry name" value="ABC transporter type 1, transmembrane domain"/>
    <property type="match status" value="1"/>
</dbReference>
<protein>
    <submittedName>
        <fullName evidence="9">ABC transporter ATP-binding protein</fullName>
    </submittedName>
</protein>
<evidence type="ECO:0000256" key="1">
    <source>
        <dbReference type="ARBA" id="ARBA00004651"/>
    </source>
</evidence>
<feature type="region of interest" description="Disordered" evidence="5">
    <location>
        <begin position="580"/>
        <end position="620"/>
    </location>
</feature>
<feature type="compositionally biased region" description="Basic and acidic residues" evidence="5">
    <location>
        <begin position="580"/>
        <end position="613"/>
    </location>
</feature>
<dbReference type="Pfam" id="PF00664">
    <property type="entry name" value="ABC_membrane"/>
    <property type="match status" value="1"/>
</dbReference>
<feature type="transmembrane region" description="Helical" evidence="6">
    <location>
        <begin position="37"/>
        <end position="63"/>
    </location>
</feature>
<feature type="transmembrane region" description="Helical" evidence="6">
    <location>
        <begin position="69"/>
        <end position="87"/>
    </location>
</feature>
<evidence type="ECO:0000256" key="4">
    <source>
        <dbReference type="ARBA" id="ARBA00023136"/>
    </source>
</evidence>
<keyword evidence="3 6" id="KW-1133">Transmembrane helix</keyword>
<dbReference type="Gene3D" id="3.40.50.300">
    <property type="entry name" value="P-loop containing nucleotide triphosphate hydrolases"/>
    <property type="match status" value="1"/>
</dbReference>
<feature type="region of interest" description="Disordered" evidence="5">
    <location>
        <begin position="637"/>
        <end position="716"/>
    </location>
</feature>
<evidence type="ECO:0000259" key="7">
    <source>
        <dbReference type="PROSITE" id="PS50893"/>
    </source>
</evidence>